<feature type="domain" description="AFP-like" evidence="1">
    <location>
        <begin position="286"/>
        <end position="344"/>
    </location>
</feature>
<proteinExistence type="predicted"/>
<dbReference type="CDD" id="cd11615">
    <property type="entry name" value="SAF_NeuB_like"/>
    <property type="match status" value="1"/>
</dbReference>
<name>A0A1I0N7R3_9BACT</name>
<protein>
    <submittedName>
        <fullName evidence="2">N-acetylneuraminate synthase</fullName>
    </submittedName>
</protein>
<dbReference type="STRING" id="1267423.SAMN05216290_0951"/>
<dbReference type="GeneID" id="99985689"/>
<dbReference type="GO" id="GO:0047444">
    <property type="term" value="F:N-acylneuraminate-9-phosphate synthase activity"/>
    <property type="evidence" value="ECO:0007669"/>
    <property type="project" value="TreeGrafter"/>
</dbReference>
<dbReference type="Gene3D" id="3.20.20.70">
    <property type="entry name" value="Aldolase class I"/>
    <property type="match status" value="1"/>
</dbReference>
<gene>
    <name evidence="2" type="ORF">SAMN05216290_0951</name>
</gene>
<sequence>MKQNKVIIIAEAGVNHNGSTILAKKLIDAAAQAGVDLIKFQTFKAEKLVSKGAQKASYQKKNTNEKEEGQFEMLKRLELTEAQHEELIAYAKEKGLEFFSTAFDTDGLEYLNSLGFSRFKVPSGEITNYPYLKKIASFKKPVILSTGMADMKEIKEAVDLLTSKGLPKGDITILHCNTEYPTPMEDVNLRAMKTIEVEMGVKIGYSDHTLGIEVPIAAVALGAVVIEKHFTLDRSMPGPDHRASLEPGELKAMVAGIRNIEKAIAGNGRKEPSKSELKNRVVGRKSLFFAHNMKKGQTIGENDLMTLRPGDGVSPMKMKEIIGKTLLTDVMVNEKLNLSHIIHSLSSNN</sequence>
<organism evidence="2 3">
    <name type="scientific">Roseivirga pacifica</name>
    <dbReference type="NCBI Taxonomy" id="1267423"/>
    <lineage>
        <taxon>Bacteria</taxon>
        <taxon>Pseudomonadati</taxon>
        <taxon>Bacteroidota</taxon>
        <taxon>Cytophagia</taxon>
        <taxon>Cytophagales</taxon>
        <taxon>Roseivirgaceae</taxon>
        <taxon>Roseivirga</taxon>
    </lineage>
</organism>
<dbReference type="InterPro" id="IPR013785">
    <property type="entry name" value="Aldolase_TIM"/>
</dbReference>
<dbReference type="InterPro" id="IPR013132">
    <property type="entry name" value="PseI/NeuA/B-like_N"/>
</dbReference>
<dbReference type="PANTHER" id="PTHR42966">
    <property type="entry name" value="N-ACETYLNEURAMINATE SYNTHASE"/>
    <property type="match status" value="1"/>
</dbReference>
<dbReference type="InterPro" id="IPR051690">
    <property type="entry name" value="PseI-like"/>
</dbReference>
<evidence type="ECO:0000259" key="1">
    <source>
        <dbReference type="PROSITE" id="PS50844"/>
    </source>
</evidence>
<accession>A0A1I0N7R3</accession>
<dbReference type="SMART" id="SM00858">
    <property type="entry name" value="SAF"/>
    <property type="match status" value="1"/>
</dbReference>
<dbReference type="InterPro" id="IPR036732">
    <property type="entry name" value="AFP_Neu5c_C_sf"/>
</dbReference>
<dbReference type="Gene3D" id="3.90.1210.10">
    <property type="entry name" value="Antifreeze-like/N-acetylneuraminic acid synthase C-terminal domain"/>
    <property type="match status" value="1"/>
</dbReference>
<dbReference type="Pfam" id="PF08666">
    <property type="entry name" value="SAF"/>
    <property type="match status" value="1"/>
</dbReference>
<dbReference type="InterPro" id="IPR013974">
    <property type="entry name" value="SAF"/>
</dbReference>
<dbReference type="AlphaFoldDB" id="A0A1I0N7R3"/>
<evidence type="ECO:0000313" key="2">
    <source>
        <dbReference type="EMBL" id="SEV96472.1"/>
    </source>
</evidence>
<dbReference type="SUPFAM" id="SSF51569">
    <property type="entry name" value="Aldolase"/>
    <property type="match status" value="1"/>
</dbReference>
<dbReference type="SUPFAM" id="SSF51269">
    <property type="entry name" value="AFP III-like domain"/>
    <property type="match status" value="1"/>
</dbReference>
<dbReference type="InterPro" id="IPR020007">
    <property type="entry name" value="NeuB/NeuA"/>
</dbReference>
<dbReference type="InterPro" id="IPR057736">
    <property type="entry name" value="SAF_PseI/NeuA/NeuB"/>
</dbReference>
<dbReference type="EMBL" id="FOIR01000001">
    <property type="protein sequence ID" value="SEV96472.1"/>
    <property type="molecule type" value="Genomic_DNA"/>
</dbReference>
<dbReference type="OrthoDB" id="9814210at2"/>
<dbReference type="Pfam" id="PF03102">
    <property type="entry name" value="NeuB"/>
    <property type="match status" value="1"/>
</dbReference>
<dbReference type="Proteomes" id="UP000199437">
    <property type="component" value="Unassembled WGS sequence"/>
</dbReference>
<reference evidence="3" key="1">
    <citation type="submission" date="2016-10" db="EMBL/GenBank/DDBJ databases">
        <authorList>
            <person name="Varghese N."/>
            <person name="Submissions S."/>
        </authorList>
    </citation>
    <scope>NUCLEOTIDE SEQUENCE [LARGE SCALE GENOMIC DNA]</scope>
    <source>
        <strain evidence="3">CGMCC 1.12402</strain>
    </source>
</reference>
<dbReference type="InterPro" id="IPR006190">
    <property type="entry name" value="SAF_AFP_Neu5Ac"/>
</dbReference>
<dbReference type="PANTHER" id="PTHR42966:SF1">
    <property type="entry name" value="SIALIC ACID SYNTHASE"/>
    <property type="match status" value="1"/>
</dbReference>
<keyword evidence="3" id="KW-1185">Reference proteome</keyword>
<evidence type="ECO:0000313" key="3">
    <source>
        <dbReference type="Proteomes" id="UP000199437"/>
    </source>
</evidence>
<dbReference type="GO" id="GO:0016051">
    <property type="term" value="P:carbohydrate biosynthetic process"/>
    <property type="evidence" value="ECO:0007669"/>
    <property type="project" value="InterPro"/>
</dbReference>
<dbReference type="NCBIfam" id="TIGR03569">
    <property type="entry name" value="NeuB_NnaB"/>
    <property type="match status" value="1"/>
</dbReference>
<dbReference type="RefSeq" id="WP_090257340.1">
    <property type="nucleotide sequence ID" value="NZ_FOIR01000001.1"/>
</dbReference>
<dbReference type="PROSITE" id="PS50844">
    <property type="entry name" value="AFP_LIKE"/>
    <property type="match status" value="1"/>
</dbReference>